<dbReference type="Proteomes" id="UP000821866">
    <property type="component" value="Chromosome 2"/>
</dbReference>
<dbReference type="GO" id="GO:0009898">
    <property type="term" value="C:cytoplasmic side of plasma membrane"/>
    <property type="evidence" value="ECO:0007669"/>
    <property type="project" value="TreeGrafter"/>
</dbReference>
<dbReference type="GO" id="GO:0043122">
    <property type="term" value="P:regulation of canonical NF-kappaB signal transduction"/>
    <property type="evidence" value="ECO:0007669"/>
    <property type="project" value="TreeGrafter"/>
</dbReference>
<comment type="caution">
    <text evidence="6">The sequence shown here is derived from an EMBL/GenBank/DDBJ whole genome shotgun (WGS) entry which is preliminary data.</text>
</comment>
<dbReference type="SUPFAM" id="SSF49599">
    <property type="entry name" value="TRAF domain-like"/>
    <property type="match status" value="1"/>
</dbReference>
<dbReference type="PROSITE" id="PS50089">
    <property type="entry name" value="ZF_RING_2"/>
    <property type="match status" value="1"/>
</dbReference>
<organism evidence="6 7">
    <name type="scientific">Rhipicephalus microplus</name>
    <name type="common">Cattle tick</name>
    <name type="synonym">Boophilus microplus</name>
    <dbReference type="NCBI Taxonomy" id="6941"/>
    <lineage>
        <taxon>Eukaryota</taxon>
        <taxon>Metazoa</taxon>
        <taxon>Ecdysozoa</taxon>
        <taxon>Arthropoda</taxon>
        <taxon>Chelicerata</taxon>
        <taxon>Arachnida</taxon>
        <taxon>Acari</taxon>
        <taxon>Parasitiformes</taxon>
        <taxon>Ixodida</taxon>
        <taxon>Ixodoidea</taxon>
        <taxon>Ixodidae</taxon>
        <taxon>Rhipicephalinae</taxon>
        <taxon>Rhipicephalus</taxon>
        <taxon>Boophilus</taxon>
    </lineage>
</organism>
<dbReference type="InterPro" id="IPR001841">
    <property type="entry name" value="Znf_RING"/>
</dbReference>
<evidence type="ECO:0000313" key="6">
    <source>
        <dbReference type="EMBL" id="KAH8034037.1"/>
    </source>
</evidence>
<dbReference type="InterPro" id="IPR013083">
    <property type="entry name" value="Znf_RING/FYVE/PHD"/>
</dbReference>
<dbReference type="GO" id="GO:0008270">
    <property type="term" value="F:zinc ion binding"/>
    <property type="evidence" value="ECO:0007669"/>
    <property type="project" value="UniProtKB-KW"/>
</dbReference>
<reference evidence="6" key="1">
    <citation type="journal article" date="2020" name="Cell">
        <title>Large-Scale Comparative Analyses of Tick Genomes Elucidate Their Genetic Diversity and Vector Capacities.</title>
        <authorList>
            <consortium name="Tick Genome and Microbiome Consortium (TIGMIC)"/>
            <person name="Jia N."/>
            <person name="Wang J."/>
            <person name="Shi W."/>
            <person name="Du L."/>
            <person name="Sun Y."/>
            <person name="Zhan W."/>
            <person name="Jiang J.F."/>
            <person name="Wang Q."/>
            <person name="Zhang B."/>
            <person name="Ji P."/>
            <person name="Bell-Sakyi L."/>
            <person name="Cui X.M."/>
            <person name="Yuan T.T."/>
            <person name="Jiang B.G."/>
            <person name="Yang W.F."/>
            <person name="Lam T.T."/>
            <person name="Chang Q.C."/>
            <person name="Ding S.J."/>
            <person name="Wang X.J."/>
            <person name="Zhu J.G."/>
            <person name="Ruan X.D."/>
            <person name="Zhao L."/>
            <person name="Wei J.T."/>
            <person name="Ye R.Z."/>
            <person name="Que T.C."/>
            <person name="Du C.H."/>
            <person name="Zhou Y.H."/>
            <person name="Cheng J.X."/>
            <person name="Dai P.F."/>
            <person name="Guo W.B."/>
            <person name="Han X.H."/>
            <person name="Huang E.J."/>
            <person name="Li L.F."/>
            <person name="Wei W."/>
            <person name="Gao Y.C."/>
            <person name="Liu J.Z."/>
            <person name="Shao H.Z."/>
            <person name="Wang X."/>
            <person name="Wang C.C."/>
            <person name="Yang T.C."/>
            <person name="Huo Q.B."/>
            <person name="Li W."/>
            <person name="Chen H.Y."/>
            <person name="Chen S.E."/>
            <person name="Zhou L.G."/>
            <person name="Ni X.B."/>
            <person name="Tian J.H."/>
            <person name="Sheng Y."/>
            <person name="Liu T."/>
            <person name="Pan Y.S."/>
            <person name="Xia L.Y."/>
            <person name="Li J."/>
            <person name="Zhao F."/>
            <person name="Cao W.C."/>
        </authorList>
    </citation>
    <scope>NUCLEOTIDE SEQUENCE</scope>
    <source>
        <strain evidence="6">Rmic-2018</strain>
    </source>
</reference>
<name>A0A9J6EIQ1_RHIMP</name>
<evidence type="ECO:0000313" key="7">
    <source>
        <dbReference type="Proteomes" id="UP000821866"/>
    </source>
</evidence>
<evidence type="ECO:0000256" key="2">
    <source>
        <dbReference type="ARBA" id="ARBA00022833"/>
    </source>
</evidence>
<dbReference type="Gene3D" id="3.30.40.10">
    <property type="entry name" value="Zinc/RING finger domain, C3HC4 (zinc finger)"/>
    <property type="match status" value="1"/>
</dbReference>
<accession>A0A9J6EIQ1</accession>
<dbReference type="VEuPathDB" id="VectorBase:LOC119161084"/>
<feature type="domain" description="RING-type" evidence="5">
    <location>
        <begin position="34"/>
        <end position="73"/>
    </location>
</feature>
<sequence length="458" mass="51387">MEEKRINRFYYQDFPGANWRPTRLASTVPSSCMCSVCGMIPTWRKKLPCSHVLCPVCHAASSQNGAGLCPLDRQPFNKANSINLHLPTKEVRRFEVHCWNEVQGCHFVGPLEKLLWHYDEHCKFHVVECLRCAKPVFHVDLVKHLEKDCGAASSHSAKKISPSESSAGTPVHSSEDPAMLQQDTCSGLPAIMTLLNKAVQYAKRHEVWFNTGISDFKASMLKLKSDMAKSFNVVSSIPSRESSARASLLSETESAVVLRKLEHFAHMSINQLEHMRQMVTQLAGHRSVTVDCKALVHSPDRYYRLSNAVSAENGLNNKISKQVYALRFGNAEELFSSVPGSIKLADVTMPFTRDTYFTVVISKSTVPLKDTMLYIDIGFTGLLEDSRCELDHWTVRVKHPDNVDLDLEGPNESGCGCTQATEKYVHFHRGFSVKLDFVRSGDFLKNGCLMLEIQFDEA</sequence>
<dbReference type="PANTHER" id="PTHR10131">
    <property type="entry name" value="TNF RECEPTOR ASSOCIATED FACTOR"/>
    <property type="match status" value="1"/>
</dbReference>
<proteinExistence type="predicted"/>
<evidence type="ECO:0000256" key="1">
    <source>
        <dbReference type="ARBA" id="ARBA00022771"/>
    </source>
</evidence>
<gene>
    <name evidence="6" type="ORF">HPB51_019132</name>
</gene>
<dbReference type="OrthoDB" id="6105938at2759"/>
<keyword evidence="1 3" id="KW-0863">Zinc-finger</keyword>
<feature type="region of interest" description="Disordered" evidence="4">
    <location>
        <begin position="155"/>
        <end position="175"/>
    </location>
</feature>
<protein>
    <recommendedName>
        <fullName evidence="5">RING-type domain-containing protein</fullName>
    </recommendedName>
</protein>
<evidence type="ECO:0000256" key="3">
    <source>
        <dbReference type="PROSITE-ProRule" id="PRU00175"/>
    </source>
</evidence>
<feature type="compositionally biased region" description="Polar residues" evidence="4">
    <location>
        <begin position="162"/>
        <end position="172"/>
    </location>
</feature>
<reference evidence="6" key="2">
    <citation type="submission" date="2021-09" db="EMBL/GenBank/DDBJ databases">
        <authorList>
            <person name="Jia N."/>
            <person name="Wang J."/>
            <person name="Shi W."/>
            <person name="Du L."/>
            <person name="Sun Y."/>
            <person name="Zhan W."/>
            <person name="Jiang J."/>
            <person name="Wang Q."/>
            <person name="Zhang B."/>
            <person name="Ji P."/>
            <person name="Sakyi L.B."/>
            <person name="Cui X."/>
            <person name="Yuan T."/>
            <person name="Jiang B."/>
            <person name="Yang W."/>
            <person name="Lam T.T.-Y."/>
            <person name="Chang Q."/>
            <person name="Ding S."/>
            <person name="Wang X."/>
            <person name="Zhu J."/>
            <person name="Ruan X."/>
            <person name="Zhao L."/>
            <person name="Wei J."/>
            <person name="Que T."/>
            <person name="Du C."/>
            <person name="Cheng J."/>
            <person name="Dai P."/>
            <person name="Han X."/>
            <person name="Huang E."/>
            <person name="Gao Y."/>
            <person name="Liu J."/>
            <person name="Shao H."/>
            <person name="Ye R."/>
            <person name="Li L."/>
            <person name="Wei W."/>
            <person name="Wang X."/>
            <person name="Wang C."/>
            <person name="Huo Q."/>
            <person name="Li W."/>
            <person name="Guo W."/>
            <person name="Chen H."/>
            <person name="Chen S."/>
            <person name="Zhou L."/>
            <person name="Zhou L."/>
            <person name="Ni X."/>
            <person name="Tian J."/>
            <person name="Zhou Y."/>
            <person name="Sheng Y."/>
            <person name="Liu T."/>
            <person name="Pan Y."/>
            <person name="Xia L."/>
            <person name="Li J."/>
            <person name="Zhao F."/>
            <person name="Cao W."/>
        </authorList>
    </citation>
    <scope>NUCLEOTIDE SEQUENCE</scope>
    <source>
        <strain evidence="6">Rmic-2018</strain>
        <tissue evidence="6">Larvae</tissue>
    </source>
</reference>
<keyword evidence="2" id="KW-0862">Zinc</keyword>
<evidence type="ECO:0000256" key="4">
    <source>
        <dbReference type="SAM" id="MobiDB-lite"/>
    </source>
</evidence>
<dbReference type="EMBL" id="JABSTU010000004">
    <property type="protein sequence ID" value="KAH8034037.1"/>
    <property type="molecule type" value="Genomic_DNA"/>
</dbReference>
<dbReference type="AlphaFoldDB" id="A0A9J6EIQ1"/>
<dbReference type="GO" id="GO:0005164">
    <property type="term" value="F:tumor necrosis factor receptor binding"/>
    <property type="evidence" value="ECO:0007669"/>
    <property type="project" value="TreeGrafter"/>
</dbReference>
<keyword evidence="1 3" id="KW-0479">Metal-binding</keyword>
<keyword evidence="7" id="KW-1185">Reference proteome</keyword>
<evidence type="ECO:0000259" key="5">
    <source>
        <dbReference type="PROSITE" id="PS50089"/>
    </source>
</evidence>
<dbReference type="SUPFAM" id="SSF57850">
    <property type="entry name" value="RING/U-box"/>
    <property type="match status" value="1"/>
</dbReference>
<dbReference type="PANTHER" id="PTHR10131:SF138">
    <property type="entry name" value="RE66324P"/>
    <property type="match status" value="1"/>
</dbReference>